<name>A0AAW0UQ75_SCYPA</name>
<dbReference type="Proteomes" id="UP001487740">
    <property type="component" value="Unassembled WGS sequence"/>
</dbReference>
<dbReference type="AlphaFoldDB" id="A0AAW0UQ75"/>
<organism evidence="2 3">
    <name type="scientific">Scylla paramamosain</name>
    <name type="common">Mud crab</name>
    <dbReference type="NCBI Taxonomy" id="85552"/>
    <lineage>
        <taxon>Eukaryota</taxon>
        <taxon>Metazoa</taxon>
        <taxon>Ecdysozoa</taxon>
        <taxon>Arthropoda</taxon>
        <taxon>Crustacea</taxon>
        <taxon>Multicrustacea</taxon>
        <taxon>Malacostraca</taxon>
        <taxon>Eumalacostraca</taxon>
        <taxon>Eucarida</taxon>
        <taxon>Decapoda</taxon>
        <taxon>Pleocyemata</taxon>
        <taxon>Brachyura</taxon>
        <taxon>Eubrachyura</taxon>
        <taxon>Portunoidea</taxon>
        <taxon>Portunidae</taxon>
        <taxon>Portuninae</taxon>
        <taxon>Scylla</taxon>
    </lineage>
</organism>
<reference evidence="2 3" key="1">
    <citation type="submission" date="2023-03" db="EMBL/GenBank/DDBJ databases">
        <title>High-quality genome of Scylla paramamosain provides insights in environmental adaptation.</title>
        <authorList>
            <person name="Zhang L."/>
        </authorList>
    </citation>
    <scope>NUCLEOTIDE SEQUENCE [LARGE SCALE GENOMIC DNA]</scope>
    <source>
        <strain evidence="2">LZ_2023a</strain>
        <tissue evidence="2">Muscle</tissue>
    </source>
</reference>
<dbReference type="PANTHER" id="PTHR11552">
    <property type="entry name" value="GLUCOSE-METHANOL-CHOLINE GMC OXIDOREDUCTASE"/>
    <property type="match status" value="1"/>
</dbReference>
<sequence length="150" mass="16656">MRILAVTRLLPGLLIRLAVIMLSRLIGREDYTHMDATDKLLPHYDFIVVGSGSAGGVLAARLAEVEEWRVLLLEAGGLPPPESDIPGLNPILLQSEFDWHYFTVRQKHGLRGYVGDSRYPVWSTVLVPTARTSDDTTDCIIHCAAIEEYA</sequence>
<dbReference type="InterPro" id="IPR036188">
    <property type="entry name" value="FAD/NAD-bd_sf"/>
</dbReference>
<evidence type="ECO:0000313" key="2">
    <source>
        <dbReference type="EMBL" id="KAK8402046.1"/>
    </source>
</evidence>
<proteinExistence type="inferred from homology"/>
<gene>
    <name evidence="2" type="ORF">O3P69_001257</name>
</gene>
<dbReference type="Gene3D" id="3.50.50.60">
    <property type="entry name" value="FAD/NAD(P)-binding domain"/>
    <property type="match status" value="1"/>
</dbReference>
<evidence type="ECO:0000256" key="1">
    <source>
        <dbReference type="ARBA" id="ARBA00010790"/>
    </source>
</evidence>
<comment type="similarity">
    <text evidence="1">Belongs to the GMC oxidoreductase family.</text>
</comment>
<protein>
    <recommendedName>
        <fullName evidence="4">Glucose dehydrogenase</fullName>
    </recommendedName>
</protein>
<keyword evidence="3" id="KW-1185">Reference proteome</keyword>
<dbReference type="Gene3D" id="3.30.560.10">
    <property type="entry name" value="Glucose Oxidase, domain 3"/>
    <property type="match status" value="1"/>
</dbReference>
<comment type="caution">
    <text evidence="2">The sequence shown here is derived from an EMBL/GenBank/DDBJ whole genome shotgun (WGS) entry which is preliminary data.</text>
</comment>
<evidence type="ECO:0008006" key="4">
    <source>
        <dbReference type="Google" id="ProtNLM"/>
    </source>
</evidence>
<accession>A0AAW0UQ75</accession>
<dbReference type="GO" id="GO:0050660">
    <property type="term" value="F:flavin adenine dinucleotide binding"/>
    <property type="evidence" value="ECO:0007669"/>
    <property type="project" value="InterPro"/>
</dbReference>
<dbReference type="PANTHER" id="PTHR11552:SF147">
    <property type="entry name" value="CHOLINE DEHYDROGENASE, MITOCHONDRIAL"/>
    <property type="match status" value="1"/>
</dbReference>
<dbReference type="SUPFAM" id="SSF51905">
    <property type="entry name" value="FAD/NAD(P)-binding domain"/>
    <property type="match status" value="1"/>
</dbReference>
<dbReference type="InterPro" id="IPR012132">
    <property type="entry name" value="GMC_OxRdtase"/>
</dbReference>
<dbReference type="GO" id="GO:0016491">
    <property type="term" value="F:oxidoreductase activity"/>
    <property type="evidence" value="ECO:0007669"/>
    <property type="project" value="TreeGrafter"/>
</dbReference>
<evidence type="ECO:0000313" key="3">
    <source>
        <dbReference type="Proteomes" id="UP001487740"/>
    </source>
</evidence>
<dbReference type="EMBL" id="JARAKH010000008">
    <property type="protein sequence ID" value="KAK8402046.1"/>
    <property type="molecule type" value="Genomic_DNA"/>
</dbReference>